<evidence type="ECO:0000256" key="1">
    <source>
        <dbReference type="SAM" id="MobiDB-lite"/>
    </source>
</evidence>
<dbReference type="PROSITE" id="PS51257">
    <property type="entry name" value="PROKAR_LIPOPROTEIN"/>
    <property type="match status" value="1"/>
</dbReference>
<keyword evidence="2" id="KW-0732">Signal</keyword>
<sequence>MKFGSLILTLGAAAMLAACASPTSRFYTLGGSGGGGGGGEARAVPSAPASFYIELAPIDMPQQVAKNQLVVQTSPAQVRVLEEERWASLPGDEVRRALSADLTQQLGAIDVYGTPHPESVPVYRVKVNVQRFESWPGSQAVIDAVWSVRAAGSDTVLTCRTIAQQRVDAGYDALVDGHRKAVDELASAISTGVRSLGSLPTTNAAAPSTSTKGKGGASTKPAAAPVLPCPSTHAATTANAQ</sequence>
<dbReference type="AlphaFoldDB" id="A0A157ZFE4"/>
<dbReference type="STRING" id="1777138.AWB77_00691"/>
<dbReference type="OrthoDB" id="1494661at2"/>
<dbReference type="EMBL" id="FCNX02000001">
    <property type="protein sequence ID" value="SAK44245.1"/>
    <property type="molecule type" value="Genomic_DNA"/>
</dbReference>
<reference evidence="4" key="1">
    <citation type="submission" date="2016-01" db="EMBL/GenBank/DDBJ databases">
        <authorList>
            <person name="Peeters C."/>
        </authorList>
    </citation>
    <scope>NUCLEOTIDE SEQUENCE</scope>
    <source>
        <strain evidence="4">LMG 29320</strain>
    </source>
</reference>
<evidence type="ECO:0000313" key="4">
    <source>
        <dbReference type="EMBL" id="SAK44245.1"/>
    </source>
</evidence>
<keyword evidence="5" id="KW-1185">Reference proteome</keyword>
<feature type="region of interest" description="Disordered" evidence="1">
    <location>
        <begin position="197"/>
        <end position="241"/>
    </location>
</feature>
<dbReference type="RefSeq" id="WP_061132940.1">
    <property type="nucleotide sequence ID" value="NZ_FCNX02000001.1"/>
</dbReference>
<organism evidence="4 5">
    <name type="scientific">Caballeronia fortuita</name>
    <dbReference type="NCBI Taxonomy" id="1777138"/>
    <lineage>
        <taxon>Bacteria</taxon>
        <taxon>Pseudomonadati</taxon>
        <taxon>Pseudomonadota</taxon>
        <taxon>Betaproteobacteria</taxon>
        <taxon>Burkholderiales</taxon>
        <taxon>Burkholderiaceae</taxon>
        <taxon>Caballeronia</taxon>
    </lineage>
</organism>
<proteinExistence type="predicted"/>
<dbReference type="Gene3D" id="3.40.50.10610">
    <property type="entry name" value="ABC-type transport auxiliary lipoprotein component"/>
    <property type="match status" value="1"/>
</dbReference>
<dbReference type="Pfam" id="PF03886">
    <property type="entry name" value="ABC_trans_aux"/>
    <property type="match status" value="1"/>
</dbReference>
<evidence type="ECO:0000256" key="2">
    <source>
        <dbReference type="SAM" id="SignalP"/>
    </source>
</evidence>
<evidence type="ECO:0000259" key="3">
    <source>
        <dbReference type="Pfam" id="PF03886"/>
    </source>
</evidence>
<gene>
    <name evidence="4" type="ORF">AWB77_00691</name>
</gene>
<feature type="domain" description="ABC-type transport auxiliary lipoprotein component" evidence="3">
    <location>
        <begin position="42"/>
        <end position="189"/>
    </location>
</feature>
<name>A0A157ZFE4_9BURK</name>
<protein>
    <submittedName>
        <fullName evidence="4">Lipoprotein</fullName>
    </submittedName>
</protein>
<keyword evidence="4" id="KW-0449">Lipoprotein</keyword>
<accession>A0A157ZFE4</accession>
<feature type="chain" id="PRO_5007619229" evidence="2">
    <location>
        <begin position="21"/>
        <end position="241"/>
    </location>
</feature>
<dbReference type="Proteomes" id="UP000054903">
    <property type="component" value="Unassembled WGS sequence"/>
</dbReference>
<dbReference type="InterPro" id="IPR005586">
    <property type="entry name" value="ABC_trans_aux"/>
</dbReference>
<feature type="signal peptide" evidence="2">
    <location>
        <begin position="1"/>
        <end position="20"/>
    </location>
</feature>
<feature type="compositionally biased region" description="Low complexity" evidence="1">
    <location>
        <begin position="200"/>
        <end position="211"/>
    </location>
</feature>
<comment type="caution">
    <text evidence="4">The sequence shown here is derived from an EMBL/GenBank/DDBJ whole genome shotgun (WGS) entry which is preliminary data.</text>
</comment>
<dbReference type="SUPFAM" id="SSF159594">
    <property type="entry name" value="XCC0632-like"/>
    <property type="match status" value="1"/>
</dbReference>
<evidence type="ECO:0000313" key="5">
    <source>
        <dbReference type="Proteomes" id="UP000054903"/>
    </source>
</evidence>